<sequence>MRKNNPFDKFLSKEQILHIQVCTYLELQYPKVFFIHPHNEGKRTPYERYLADKMRIRRGAPDILIFAKRGNVSGLAIELKIKPNKSTQAQNDCLDKLSINGWWTKICWDFDGAKAIIDNYLK</sequence>
<protein>
    <submittedName>
        <fullName evidence="1">Uncharacterized protein</fullName>
    </submittedName>
</protein>
<organism evidence="1">
    <name type="scientific">marine sediment metagenome</name>
    <dbReference type="NCBI Taxonomy" id="412755"/>
    <lineage>
        <taxon>unclassified sequences</taxon>
        <taxon>metagenomes</taxon>
        <taxon>ecological metagenomes</taxon>
    </lineage>
</organism>
<name>A0A0F9SCD8_9ZZZZ</name>
<dbReference type="GO" id="GO:0003676">
    <property type="term" value="F:nucleic acid binding"/>
    <property type="evidence" value="ECO:0007669"/>
    <property type="project" value="InterPro"/>
</dbReference>
<evidence type="ECO:0000313" key="1">
    <source>
        <dbReference type="EMBL" id="KKN59947.1"/>
    </source>
</evidence>
<dbReference type="Gene3D" id="3.40.1350.10">
    <property type="match status" value="1"/>
</dbReference>
<accession>A0A0F9SCD8</accession>
<reference evidence="1" key="1">
    <citation type="journal article" date="2015" name="Nature">
        <title>Complex archaea that bridge the gap between prokaryotes and eukaryotes.</title>
        <authorList>
            <person name="Spang A."/>
            <person name="Saw J.H."/>
            <person name="Jorgensen S.L."/>
            <person name="Zaremba-Niedzwiedzka K."/>
            <person name="Martijn J."/>
            <person name="Lind A.E."/>
            <person name="van Eijk R."/>
            <person name="Schleper C."/>
            <person name="Guy L."/>
            <person name="Ettema T.J."/>
        </authorList>
    </citation>
    <scope>NUCLEOTIDE SEQUENCE</scope>
</reference>
<gene>
    <name evidence="1" type="ORF">LCGC14_0536970</name>
</gene>
<comment type="caution">
    <text evidence="1">The sequence shown here is derived from an EMBL/GenBank/DDBJ whole genome shotgun (WGS) entry which is preliminary data.</text>
</comment>
<proteinExistence type="predicted"/>
<dbReference type="InterPro" id="IPR011856">
    <property type="entry name" value="tRNA_endonuc-like_dom_sf"/>
</dbReference>
<dbReference type="EMBL" id="LAZR01000710">
    <property type="protein sequence ID" value="KKN59947.1"/>
    <property type="molecule type" value="Genomic_DNA"/>
</dbReference>
<dbReference type="AlphaFoldDB" id="A0A0F9SCD8"/>